<dbReference type="OrthoDB" id="59470at2759"/>
<dbReference type="PROSITE" id="PS51324">
    <property type="entry name" value="ERV_ALR"/>
    <property type="match status" value="1"/>
</dbReference>
<dbReference type="OMA" id="DCATIGD"/>
<dbReference type="PANTHER" id="PTHR12645:SF1">
    <property type="entry name" value="FAD-LINKED SULFHYDRYL OXIDASE ERV2"/>
    <property type="match status" value="1"/>
</dbReference>
<keyword evidence="4 6" id="KW-0560">Oxidoreductase</keyword>
<accession>M2YLE7</accession>
<dbReference type="Pfam" id="PF04777">
    <property type="entry name" value="Evr1_Alr"/>
    <property type="match status" value="1"/>
</dbReference>
<evidence type="ECO:0000256" key="6">
    <source>
        <dbReference type="RuleBase" id="RU371123"/>
    </source>
</evidence>
<dbReference type="GO" id="GO:0050660">
    <property type="term" value="F:flavin adenine dinucleotide binding"/>
    <property type="evidence" value="ECO:0007669"/>
    <property type="project" value="TreeGrafter"/>
</dbReference>
<keyword evidence="6" id="KW-0472">Membrane</keyword>
<evidence type="ECO:0000259" key="8">
    <source>
        <dbReference type="PROSITE" id="PS51324"/>
    </source>
</evidence>
<comment type="cofactor">
    <cofactor evidence="1 6">
        <name>FAD</name>
        <dbReference type="ChEBI" id="CHEBI:57692"/>
    </cofactor>
</comment>
<dbReference type="GO" id="GO:0016971">
    <property type="term" value="F:flavin-dependent sulfhydryl oxidase activity"/>
    <property type="evidence" value="ECO:0007669"/>
    <property type="project" value="EnsemblFungi"/>
</dbReference>
<evidence type="ECO:0000256" key="4">
    <source>
        <dbReference type="ARBA" id="ARBA00023002"/>
    </source>
</evidence>
<feature type="transmembrane region" description="Helical" evidence="6">
    <location>
        <begin position="12"/>
        <end position="31"/>
    </location>
</feature>
<keyword evidence="2 6" id="KW-0285">Flavoprotein</keyword>
<evidence type="ECO:0000313" key="9">
    <source>
        <dbReference type="EMBL" id="EME39690.1"/>
    </source>
</evidence>
<name>M2YLE7_DOTSN</name>
<dbReference type="STRING" id="675120.M2YLE7"/>
<evidence type="ECO:0000256" key="7">
    <source>
        <dbReference type="SAM" id="MobiDB-lite"/>
    </source>
</evidence>
<reference evidence="10" key="1">
    <citation type="journal article" date="2012" name="PLoS Genet.">
        <title>The genomes of the fungal plant pathogens Cladosporium fulvum and Dothistroma septosporum reveal adaptation to different hosts and lifestyles but also signatures of common ancestry.</title>
        <authorList>
            <person name="de Wit P.J.G.M."/>
            <person name="van der Burgt A."/>
            <person name="Oekmen B."/>
            <person name="Stergiopoulos I."/>
            <person name="Abd-Elsalam K.A."/>
            <person name="Aerts A.L."/>
            <person name="Bahkali A.H."/>
            <person name="Beenen H.G."/>
            <person name="Chettri P."/>
            <person name="Cox M.P."/>
            <person name="Datema E."/>
            <person name="de Vries R.P."/>
            <person name="Dhillon B."/>
            <person name="Ganley A.R."/>
            <person name="Griffiths S.A."/>
            <person name="Guo Y."/>
            <person name="Hamelin R.C."/>
            <person name="Henrissat B."/>
            <person name="Kabir M.S."/>
            <person name="Jashni M.K."/>
            <person name="Kema G."/>
            <person name="Klaubauf S."/>
            <person name="Lapidus A."/>
            <person name="Levasseur A."/>
            <person name="Lindquist E."/>
            <person name="Mehrabi R."/>
            <person name="Ohm R.A."/>
            <person name="Owen T.J."/>
            <person name="Salamov A."/>
            <person name="Schwelm A."/>
            <person name="Schijlen E."/>
            <person name="Sun H."/>
            <person name="van den Burg H.A."/>
            <person name="van Ham R.C.H.J."/>
            <person name="Zhang S."/>
            <person name="Goodwin S.B."/>
            <person name="Grigoriev I.V."/>
            <person name="Collemare J."/>
            <person name="Bradshaw R.E."/>
        </authorList>
    </citation>
    <scope>NUCLEOTIDE SEQUENCE [LARGE SCALE GENOMIC DNA]</scope>
    <source>
        <strain evidence="10">NZE10 / CBS 128990</strain>
    </source>
</reference>
<sequence length="221" mass="24391">MMPVSRGGSRRQVLYIIVAAVLLGMTFISLFQRMPKAPDLKDLRDAPPDFGISLADATVAGPGGAIASKLGNETAKAELGRATWKYFHTVMARFPDKPTREESTDLKSFIFLFQRLYPCGECADHFGELLKKYPPQTSSRSAAAVWACDMHNKVNKRLGKEMFDCATIGDFYDCGCAEDEDTAKSASDARNAMAKPEMSAERKEKLMQNGRDFDSDLLVAD</sequence>
<dbReference type="SUPFAM" id="SSF69000">
    <property type="entry name" value="FAD-dependent thiol oxidase"/>
    <property type="match status" value="1"/>
</dbReference>
<reference evidence="9 10" key="2">
    <citation type="journal article" date="2012" name="PLoS Pathog.">
        <title>Diverse lifestyles and strategies of plant pathogenesis encoded in the genomes of eighteen Dothideomycetes fungi.</title>
        <authorList>
            <person name="Ohm R.A."/>
            <person name="Feau N."/>
            <person name="Henrissat B."/>
            <person name="Schoch C.L."/>
            <person name="Horwitz B.A."/>
            <person name="Barry K.W."/>
            <person name="Condon B.J."/>
            <person name="Copeland A.C."/>
            <person name="Dhillon B."/>
            <person name="Glaser F."/>
            <person name="Hesse C.N."/>
            <person name="Kosti I."/>
            <person name="LaButti K."/>
            <person name="Lindquist E.A."/>
            <person name="Lucas S."/>
            <person name="Salamov A.A."/>
            <person name="Bradshaw R.E."/>
            <person name="Ciuffetti L."/>
            <person name="Hamelin R.C."/>
            <person name="Kema G.H.J."/>
            <person name="Lawrence C."/>
            <person name="Scott J.A."/>
            <person name="Spatafora J.W."/>
            <person name="Turgeon B.G."/>
            <person name="de Wit P.J.G.M."/>
            <person name="Zhong S."/>
            <person name="Goodwin S.B."/>
            <person name="Grigoriev I.V."/>
        </authorList>
    </citation>
    <scope>NUCLEOTIDE SEQUENCE [LARGE SCALE GENOMIC DNA]</scope>
    <source>
        <strain evidence="10">NZE10 / CBS 128990</strain>
    </source>
</reference>
<evidence type="ECO:0000256" key="1">
    <source>
        <dbReference type="ARBA" id="ARBA00001974"/>
    </source>
</evidence>
<dbReference type="PANTHER" id="PTHR12645">
    <property type="entry name" value="ALR/ERV"/>
    <property type="match status" value="1"/>
</dbReference>
<protein>
    <recommendedName>
        <fullName evidence="6">Sulfhydryl oxidase</fullName>
        <ecNumber evidence="6">1.8.3.2</ecNumber>
    </recommendedName>
</protein>
<dbReference type="InterPro" id="IPR017905">
    <property type="entry name" value="ERV/ALR_sulphydryl_oxidase"/>
</dbReference>
<dbReference type="GO" id="GO:0005739">
    <property type="term" value="C:mitochondrion"/>
    <property type="evidence" value="ECO:0007669"/>
    <property type="project" value="TreeGrafter"/>
</dbReference>
<dbReference type="FunFam" id="1.20.120.310:FF:000002">
    <property type="entry name" value="Sulfhydryl oxidase"/>
    <property type="match status" value="1"/>
</dbReference>
<dbReference type="Proteomes" id="UP000016933">
    <property type="component" value="Unassembled WGS sequence"/>
</dbReference>
<dbReference type="InterPro" id="IPR039799">
    <property type="entry name" value="ALR/ERV"/>
</dbReference>
<dbReference type="EMBL" id="KB446545">
    <property type="protein sequence ID" value="EME39690.1"/>
    <property type="molecule type" value="Genomic_DNA"/>
</dbReference>
<dbReference type="eggNOG" id="KOG3355">
    <property type="taxonomic scope" value="Eukaryota"/>
</dbReference>
<dbReference type="InterPro" id="IPR036774">
    <property type="entry name" value="ERV/ALR_sulphydryl_oxid_sf"/>
</dbReference>
<feature type="region of interest" description="Disordered" evidence="7">
    <location>
        <begin position="185"/>
        <end position="221"/>
    </location>
</feature>
<evidence type="ECO:0000313" key="10">
    <source>
        <dbReference type="Proteomes" id="UP000016933"/>
    </source>
</evidence>
<keyword evidence="10" id="KW-1185">Reference proteome</keyword>
<keyword evidence="6" id="KW-0812">Transmembrane</keyword>
<dbReference type="Gene3D" id="1.20.120.310">
    <property type="entry name" value="ERV/ALR sulfhydryl oxidase domain"/>
    <property type="match status" value="1"/>
</dbReference>
<proteinExistence type="predicted"/>
<keyword evidence="3 6" id="KW-0274">FAD</keyword>
<feature type="compositionally biased region" description="Basic and acidic residues" evidence="7">
    <location>
        <begin position="198"/>
        <end position="214"/>
    </location>
</feature>
<comment type="catalytic activity">
    <reaction evidence="6">
        <text>2 R'C(R)SH + O2 = R'C(R)S-S(R)CR' + H2O2</text>
        <dbReference type="Rhea" id="RHEA:17357"/>
        <dbReference type="ChEBI" id="CHEBI:15379"/>
        <dbReference type="ChEBI" id="CHEBI:16240"/>
        <dbReference type="ChEBI" id="CHEBI:16520"/>
        <dbReference type="ChEBI" id="CHEBI:17412"/>
        <dbReference type="EC" id="1.8.3.2"/>
    </reaction>
</comment>
<gene>
    <name evidence="9" type="ORF">DOTSEDRAFT_75366</name>
</gene>
<evidence type="ECO:0000256" key="5">
    <source>
        <dbReference type="ARBA" id="ARBA00023157"/>
    </source>
</evidence>
<dbReference type="HOGENOM" id="CLU_070631_2_1_1"/>
<evidence type="ECO:0000256" key="2">
    <source>
        <dbReference type="ARBA" id="ARBA00022630"/>
    </source>
</evidence>
<keyword evidence="5" id="KW-1015">Disulfide bond</keyword>
<dbReference type="GO" id="GO:0060904">
    <property type="term" value="P:regulation of protein folding in endoplasmic reticulum"/>
    <property type="evidence" value="ECO:0007669"/>
    <property type="project" value="EnsemblFungi"/>
</dbReference>
<organism evidence="9 10">
    <name type="scientific">Dothistroma septosporum (strain NZE10 / CBS 128990)</name>
    <name type="common">Red band needle blight fungus</name>
    <name type="synonym">Mycosphaerella pini</name>
    <dbReference type="NCBI Taxonomy" id="675120"/>
    <lineage>
        <taxon>Eukaryota</taxon>
        <taxon>Fungi</taxon>
        <taxon>Dikarya</taxon>
        <taxon>Ascomycota</taxon>
        <taxon>Pezizomycotina</taxon>
        <taxon>Dothideomycetes</taxon>
        <taxon>Dothideomycetidae</taxon>
        <taxon>Mycosphaerellales</taxon>
        <taxon>Mycosphaerellaceae</taxon>
        <taxon>Dothistroma</taxon>
    </lineage>
</organism>
<evidence type="ECO:0000256" key="3">
    <source>
        <dbReference type="ARBA" id="ARBA00022827"/>
    </source>
</evidence>
<dbReference type="GO" id="GO:0005789">
    <property type="term" value="C:endoplasmic reticulum membrane"/>
    <property type="evidence" value="ECO:0007669"/>
    <property type="project" value="EnsemblFungi"/>
</dbReference>
<feature type="domain" description="ERV/ALR sulfhydryl oxidase" evidence="8">
    <location>
        <begin position="72"/>
        <end position="172"/>
    </location>
</feature>
<dbReference type="EC" id="1.8.3.2" evidence="6"/>
<dbReference type="AlphaFoldDB" id="M2YLE7"/>
<keyword evidence="6" id="KW-1133">Transmembrane helix</keyword>